<name>A0A537IXA6_9BACT</name>
<accession>A0A537IXA6</accession>
<dbReference type="Proteomes" id="UP000318834">
    <property type="component" value="Unassembled WGS sequence"/>
</dbReference>
<proteinExistence type="predicted"/>
<gene>
    <name evidence="1" type="ORF">E6H05_05200</name>
</gene>
<dbReference type="AlphaFoldDB" id="A0A537IXA6"/>
<sequence length="207" mass="21579">MRAIGIALGILGVCRATADSQAYSPKAGVGMAFIIASPAGQLAGFFNLFVPLNLGSHFRLEPQIGWRTTSFQEVASDPAAPVNSVSGSSRVLLLGVGLLGTQQPGDGATILYYGPRIGLAWTRDNLTDGSSASSLTETQSDWYANVVVGGEHLFSHLSIGGEVGLGYLHSGTPHWTQSGPATFTASDAKGHALGTNATALVRWYFGR</sequence>
<evidence type="ECO:0000313" key="2">
    <source>
        <dbReference type="Proteomes" id="UP000318834"/>
    </source>
</evidence>
<dbReference type="EMBL" id="VBAP01000034">
    <property type="protein sequence ID" value="TMI75959.1"/>
    <property type="molecule type" value="Genomic_DNA"/>
</dbReference>
<organism evidence="1 2">
    <name type="scientific">Candidatus Segetimicrobium genomatis</name>
    <dbReference type="NCBI Taxonomy" id="2569760"/>
    <lineage>
        <taxon>Bacteria</taxon>
        <taxon>Bacillati</taxon>
        <taxon>Candidatus Sysuimicrobiota</taxon>
        <taxon>Candidatus Sysuimicrobiia</taxon>
        <taxon>Candidatus Sysuimicrobiales</taxon>
        <taxon>Candidatus Segetimicrobiaceae</taxon>
        <taxon>Candidatus Segetimicrobium</taxon>
    </lineage>
</organism>
<comment type="caution">
    <text evidence="1">The sequence shown here is derived from an EMBL/GenBank/DDBJ whole genome shotgun (WGS) entry which is preliminary data.</text>
</comment>
<reference evidence="1 2" key="1">
    <citation type="journal article" date="2019" name="Nat. Microbiol.">
        <title>Mediterranean grassland soil C-N compound turnover is dependent on rainfall and depth, and is mediated by genomically divergent microorganisms.</title>
        <authorList>
            <person name="Diamond S."/>
            <person name="Andeer P.F."/>
            <person name="Li Z."/>
            <person name="Crits-Christoph A."/>
            <person name="Burstein D."/>
            <person name="Anantharaman K."/>
            <person name="Lane K.R."/>
            <person name="Thomas B.C."/>
            <person name="Pan C."/>
            <person name="Northen T.R."/>
            <person name="Banfield J.F."/>
        </authorList>
    </citation>
    <scope>NUCLEOTIDE SEQUENCE [LARGE SCALE GENOMIC DNA]</scope>
    <source>
        <strain evidence="1">NP_8</strain>
    </source>
</reference>
<protein>
    <recommendedName>
        <fullName evidence="3">Outer membrane protein beta-barrel domain-containing protein</fullName>
    </recommendedName>
</protein>
<evidence type="ECO:0008006" key="3">
    <source>
        <dbReference type="Google" id="ProtNLM"/>
    </source>
</evidence>
<evidence type="ECO:0000313" key="1">
    <source>
        <dbReference type="EMBL" id="TMI75959.1"/>
    </source>
</evidence>